<sequence>MWPLCSMVEKLMRMAGEGSHFLESPDSNDSSTARHFYSVDVPHVRQLFNWDCGLACVLMVLRTLGSTHCSVQDLEKLCPTTSIWTVDLAYLLHEYSVNFSFFTVTLGANPEYSTEAFYKEFLEADLGRVDRLFEKAVEMGINIQCRSLSGKEISGLILSGQYIFIALVNKVKLSQSWHEEMSASGDLSKNTSYTGHYIVICGYNSQTNEFEIRDPASPRKYERLSLECLDEARKSFGTDEDIILVSLNGKDTNNILPQALT</sequence>
<proteinExistence type="predicted"/>
<organism evidence="1 2">
    <name type="scientific">Dioscorea alata</name>
    <name type="common">Purple yam</name>
    <dbReference type="NCBI Taxonomy" id="55571"/>
    <lineage>
        <taxon>Eukaryota</taxon>
        <taxon>Viridiplantae</taxon>
        <taxon>Streptophyta</taxon>
        <taxon>Embryophyta</taxon>
        <taxon>Tracheophyta</taxon>
        <taxon>Spermatophyta</taxon>
        <taxon>Magnoliopsida</taxon>
        <taxon>Liliopsida</taxon>
        <taxon>Dioscoreales</taxon>
        <taxon>Dioscoreaceae</taxon>
        <taxon>Dioscorea</taxon>
    </lineage>
</organism>
<gene>
    <name evidence="1" type="ORF">IHE45_18G115100</name>
</gene>
<dbReference type="EC" id="4.6.1.2" evidence="1"/>
<comment type="caution">
    <text evidence="1">The sequence shown here is derived from an EMBL/GenBank/DDBJ whole genome shotgun (WGS) entry which is preliminary data.</text>
</comment>
<accession>A0ACB7U9T5</accession>
<dbReference type="EMBL" id="CM037028">
    <property type="protein sequence ID" value="KAH7657041.1"/>
    <property type="molecule type" value="Genomic_DNA"/>
</dbReference>
<name>A0ACB7U9T5_DIOAL</name>
<protein>
    <submittedName>
        <fullName evidence="1">Guanylate cyclase protein</fullName>
        <ecNumber evidence="1">4.6.1.2</ecNumber>
    </submittedName>
</protein>
<evidence type="ECO:0000313" key="1">
    <source>
        <dbReference type="EMBL" id="KAH7657041.1"/>
    </source>
</evidence>
<dbReference type="Proteomes" id="UP000827976">
    <property type="component" value="Chromosome 18"/>
</dbReference>
<keyword evidence="1" id="KW-0456">Lyase</keyword>
<evidence type="ECO:0000313" key="2">
    <source>
        <dbReference type="Proteomes" id="UP000827976"/>
    </source>
</evidence>
<keyword evidence="2" id="KW-1185">Reference proteome</keyword>
<reference evidence="2" key="1">
    <citation type="journal article" date="2022" name="Nat. Commun.">
        <title>Chromosome evolution and the genetic basis of agronomically important traits in greater yam.</title>
        <authorList>
            <person name="Bredeson J.V."/>
            <person name="Lyons J.B."/>
            <person name="Oniyinde I.O."/>
            <person name="Okereke N.R."/>
            <person name="Kolade O."/>
            <person name="Nnabue I."/>
            <person name="Nwadili C.O."/>
            <person name="Hribova E."/>
            <person name="Parker M."/>
            <person name="Nwogha J."/>
            <person name="Shu S."/>
            <person name="Carlson J."/>
            <person name="Kariba R."/>
            <person name="Muthemba S."/>
            <person name="Knop K."/>
            <person name="Barton G.J."/>
            <person name="Sherwood A.V."/>
            <person name="Lopez-Montes A."/>
            <person name="Asiedu R."/>
            <person name="Jamnadass R."/>
            <person name="Muchugi A."/>
            <person name="Goodstein D."/>
            <person name="Egesi C.N."/>
            <person name="Featherston J."/>
            <person name="Asfaw A."/>
            <person name="Simpson G.G."/>
            <person name="Dolezel J."/>
            <person name="Hendre P.S."/>
            <person name="Van Deynze A."/>
            <person name="Kumar P.L."/>
            <person name="Obidiegwu J.E."/>
            <person name="Bhattacharjee R."/>
            <person name="Rokhsar D.S."/>
        </authorList>
    </citation>
    <scope>NUCLEOTIDE SEQUENCE [LARGE SCALE GENOMIC DNA]</scope>
    <source>
        <strain evidence="2">cv. TDa95/00328</strain>
    </source>
</reference>